<dbReference type="InterPro" id="IPR035595">
    <property type="entry name" value="UDP_glycos_trans_CS"/>
</dbReference>
<organism evidence="6 7">
    <name type="scientific">Papaver atlanticum</name>
    <dbReference type="NCBI Taxonomy" id="357466"/>
    <lineage>
        <taxon>Eukaryota</taxon>
        <taxon>Viridiplantae</taxon>
        <taxon>Streptophyta</taxon>
        <taxon>Embryophyta</taxon>
        <taxon>Tracheophyta</taxon>
        <taxon>Spermatophyta</taxon>
        <taxon>Magnoliopsida</taxon>
        <taxon>Ranunculales</taxon>
        <taxon>Papaveraceae</taxon>
        <taxon>Papaveroideae</taxon>
        <taxon>Papaver</taxon>
    </lineage>
</organism>
<gene>
    <name evidence="6" type="ORF">MKW98_029044</name>
</gene>
<dbReference type="FunFam" id="3.40.50.2000:FF:000047">
    <property type="entry name" value="Glycosyltransferase"/>
    <property type="match status" value="1"/>
</dbReference>
<dbReference type="PANTHER" id="PTHR48047">
    <property type="entry name" value="GLYCOSYLTRANSFERASE"/>
    <property type="match status" value="1"/>
</dbReference>
<keyword evidence="7" id="KW-1185">Reference proteome</keyword>
<comment type="similarity">
    <text evidence="1 4">Belongs to the UDP-glycosyltransferase family.</text>
</comment>
<dbReference type="Pfam" id="PF00201">
    <property type="entry name" value="UDPGT"/>
    <property type="match status" value="1"/>
</dbReference>
<proteinExistence type="inferred from homology"/>
<sequence length="492" mass="55625">MAPAVIPDNHQLHVFLFPVMAQSLIIPMVDVARLFAARGLKSTIITTPLNAMNVSKSVERDRLSGLNINVQIIPFPGVEAGLPEGIECLNEITSPEMMPKFFRAMDMVQEPFEKLLEEHRPDFVVAGMFLTWATESTAKFGIPRFVFHAANFFYLSAKESLRLHKPYETIRTDHTDENSSSLFVIPGLPDKIKMSTAQIPSHSESSNFFVEMKKKISESEVNSYGILVNSFYELEPAYAEHYKIVLGRKAWHIGPISLLNEHAADKAQRGKKSAIDEHYVLKWLDSKEPNSVLYVSFGSVSRVNDNQLLELAMGLESSGCSFIWVVRKIKKDDEERFLPTGFEERVKGRGLIIRDWAPQLLILDHQAVGGFMTHCGWNSVLESISAGVPMITWPMFADQFYNEIFITQVIKMGTPLGPKEHNWLDSKNVSLVKNDKIEMVVSWLMGDGEEAKDMRKRAKEISEMAKKSVEEGGSSYANLTNLIEEMRIYTNK</sequence>
<dbReference type="CDD" id="cd03784">
    <property type="entry name" value="GT1_Gtf-like"/>
    <property type="match status" value="1"/>
</dbReference>
<evidence type="ECO:0000256" key="2">
    <source>
        <dbReference type="ARBA" id="ARBA00022676"/>
    </source>
</evidence>
<evidence type="ECO:0000256" key="3">
    <source>
        <dbReference type="ARBA" id="ARBA00022679"/>
    </source>
</evidence>
<dbReference type="Proteomes" id="UP001202328">
    <property type="component" value="Unassembled WGS sequence"/>
</dbReference>
<comment type="caution">
    <text evidence="6">The sequence shown here is derived from an EMBL/GenBank/DDBJ whole genome shotgun (WGS) entry which is preliminary data.</text>
</comment>
<dbReference type="PANTHER" id="PTHR48047:SF45">
    <property type="entry name" value="SCOPOLETIN GLUCOSYLTRANSFERASE-LIKE"/>
    <property type="match status" value="1"/>
</dbReference>
<evidence type="ECO:0000313" key="6">
    <source>
        <dbReference type="EMBL" id="KAI3845393.1"/>
    </source>
</evidence>
<accession>A0AAD4RYQ4</accession>
<dbReference type="AlphaFoldDB" id="A0AAD4RYQ4"/>
<reference evidence="6" key="1">
    <citation type="submission" date="2022-04" db="EMBL/GenBank/DDBJ databases">
        <title>A functionally conserved STORR gene fusion in Papaver species that diverged 16.8 million years ago.</title>
        <authorList>
            <person name="Catania T."/>
        </authorList>
    </citation>
    <scope>NUCLEOTIDE SEQUENCE</scope>
    <source>
        <strain evidence="6">S-188037</strain>
    </source>
</reference>
<evidence type="ECO:0000256" key="4">
    <source>
        <dbReference type="RuleBase" id="RU003718"/>
    </source>
</evidence>
<dbReference type="FunFam" id="3.40.50.2000:FF:000071">
    <property type="entry name" value="Glycosyltransferase"/>
    <property type="match status" value="1"/>
</dbReference>
<evidence type="ECO:0000256" key="5">
    <source>
        <dbReference type="RuleBase" id="RU362057"/>
    </source>
</evidence>
<dbReference type="PROSITE" id="PS00375">
    <property type="entry name" value="UDPGT"/>
    <property type="match status" value="1"/>
</dbReference>
<keyword evidence="2 4" id="KW-0328">Glycosyltransferase</keyword>
<dbReference type="EC" id="2.4.1.-" evidence="5"/>
<evidence type="ECO:0000313" key="7">
    <source>
        <dbReference type="Proteomes" id="UP001202328"/>
    </source>
</evidence>
<dbReference type="SUPFAM" id="SSF53756">
    <property type="entry name" value="UDP-Glycosyltransferase/glycogen phosphorylase"/>
    <property type="match status" value="1"/>
</dbReference>
<dbReference type="InterPro" id="IPR002213">
    <property type="entry name" value="UDP_glucos_trans"/>
</dbReference>
<keyword evidence="3 4" id="KW-0808">Transferase</keyword>
<dbReference type="Gene3D" id="3.40.50.2000">
    <property type="entry name" value="Glycogen Phosphorylase B"/>
    <property type="match status" value="2"/>
</dbReference>
<dbReference type="EMBL" id="JAJJMB010016669">
    <property type="protein sequence ID" value="KAI3845393.1"/>
    <property type="molecule type" value="Genomic_DNA"/>
</dbReference>
<name>A0AAD4RYQ4_9MAGN</name>
<dbReference type="GO" id="GO:0035251">
    <property type="term" value="F:UDP-glucosyltransferase activity"/>
    <property type="evidence" value="ECO:0007669"/>
    <property type="project" value="TreeGrafter"/>
</dbReference>
<evidence type="ECO:0000256" key="1">
    <source>
        <dbReference type="ARBA" id="ARBA00009995"/>
    </source>
</evidence>
<protein>
    <recommendedName>
        <fullName evidence="5">Glycosyltransferase</fullName>
        <ecNumber evidence="5">2.4.1.-</ecNumber>
    </recommendedName>
</protein>